<dbReference type="CDD" id="cd00130">
    <property type="entry name" value="PAS"/>
    <property type="match status" value="2"/>
</dbReference>
<dbReference type="SUPFAM" id="SSF47384">
    <property type="entry name" value="Homodimeric domain of signal transducing histidine kinase"/>
    <property type="match status" value="1"/>
</dbReference>
<dbReference type="InterPro" id="IPR036890">
    <property type="entry name" value="HATPase_C_sf"/>
</dbReference>
<dbReference type="EMBL" id="CP042910">
    <property type="protein sequence ID" value="QEG17707.1"/>
    <property type="molecule type" value="Genomic_DNA"/>
</dbReference>
<comment type="catalytic activity">
    <reaction evidence="1">
        <text>ATP + protein L-histidine = ADP + protein N-phospho-L-histidine.</text>
        <dbReference type="EC" id="2.7.13.3"/>
    </reaction>
</comment>
<evidence type="ECO:0000256" key="4">
    <source>
        <dbReference type="ARBA" id="ARBA00022679"/>
    </source>
</evidence>
<dbReference type="PROSITE" id="PS50113">
    <property type="entry name" value="PAC"/>
    <property type="match status" value="3"/>
</dbReference>
<dbReference type="Gene3D" id="3.40.50.2300">
    <property type="match status" value="1"/>
</dbReference>
<protein>
    <recommendedName>
        <fullName evidence="2">histidine kinase</fullName>
        <ecNumber evidence="2">2.7.13.3</ecNumber>
    </recommendedName>
</protein>
<keyword evidence="3 6" id="KW-0597">Phosphoprotein</keyword>
<dbReference type="PROSITE" id="PS50110">
    <property type="entry name" value="RESPONSE_REGULATORY"/>
    <property type="match status" value="1"/>
</dbReference>
<dbReference type="SMART" id="SM00086">
    <property type="entry name" value="PAC"/>
    <property type="match status" value="3"/>
</dbReference>
<dbReference type="Gene3D" id="1.10.287.130">
    <property type="match status" value="1"/>
</dbReference>
<dbReference type="InterPro" id="IPR013655">
    <property type="entry name" value="PAS_fold_3"/>
</dbReference>
<dbReference type="Pfam" id="PF08447">
    <property type="entry name" value="PAS_3"/>
    <property type="match status" value="1"/>
</dbReference>
<keyword evidence="5" id="KW-0418">Kinase</keyword>
<dbReference type="InterPro" id="IPR036097">
    <property type="entry name" value="HisK_dim/P_sf"/>
</dbReference>
<evidence type="ECO:0000256" key="3">
    <source>
        <dbReference type="ARBA" id="ARBA00022553"/>
    </source>
</evidence>
<dbReference type="PANTHER" id="PTHR43304">
    <property type="entry name" value="PHYTOCHROME-LIKE PROTEIN CPH1"/>
    <property type="match status" value="1"/>
</dbReference>
<dbReference type="InterPro" id="IPR005467">
    <property type="entry name" value="His_kinase_dom"/>
</dbReference>
<evidence type="ECO:0000313" key="10">
    <source>
        <dbReference type="EMBL" id="QEG17707.1"/>
    </source>
</evidence>
<dbReference type="Pfam" id="PF13188">
    <property type="entry name" value="PAS_8"/>
    <property type="match status" value="1"/>
</dbReference>
<dbReference type="Pfam" id="PF02518">
    <property type="entry name" value="HATPase_c"/>
    <property type="match status" value="1"/>
</dbReference>
<evidence type="ECO:0000256" key="1">
    <source>
        <dbReference type="ARBA" id="ARBA00000085"/>
    </source>
</evidence>
<evidence type="ECO:0000256" key="5">
    <source>
        <dbReference type="ARBA" id="ARBA00022777"/>
    </source>
</evidence>
<keyword evidence="11" id="KW-1185">Reference proteome</keyword>
<dbReference type="InterPro" id="IPR004358">
    <property type="entry name" value="Sig_transdc_His_kin-like_C"/>
</dbReference>
<sequence length="1125" mass="127225">MTTYVKSKQEVVINDLVLWATVDYGEFECMKYHFASTRGNIKQFRIDTTQKSQDSTNESYPQVSDNASIKLIIESIPAGVVYRSGETLFINQRSEELLGYSNENPELFEQNLERLFELKETNAEPQSGFSESGQSEIWLQHPDGVQHLCEVKLPNNPEQQLWLLSSISTQRQNERLLKILTQATSDVTGDEFFKRLVQELSRALKMKCVCLVQHHHKQRAKCKTFGIYLDGELRPDFEYDVAGTPCEHALGRDPYSIHEGITRLYPEDEFLVINGIESYFSLPMIDKDGEVQGHLMLLGDRPVYEDLCKLPVIRNYTYRAAAEFSRAQAEKKLQESELRITMAARGSSIGFWEYDLTTGQVHFDEHWYTMLGYEPGEFPDSFARLQDLKDPAEIEAEINKAWTQMIHPDDYMTSVKALNDYISGKANSYDVEVRIRKKDGAWKWVFTRGRISAYSPQKDPLQMIGTHIDIDDLKRSQQIRLESEARLRIIMDQIPAILWTTDLDNIYTSIVGAGLNQLGIQPAETVGKGISNFHKSQEVSANMAAMHQRTMKGESVRFEQQLENTYLDIHIEPLRNLKDEIIGCIGLAIDVTIRKKTIEQLNRQRILLQTIFHSVTDAMIVTDRSHHIVMCNESIQIHFRCQEADLLGRPVRELIFSSSKYEEQFNRVSFPNTRVLKPFIVEYVRADGSCFQGETIVTPLRRSDNQITGYIKVIRDITDRIQIEEEKDHLHAQMLHSQKLESLGVLAGGVAHDFNNLLLAILGNTNLVLMELDEESPVNPYVKSIEMAARHAAKICERLLAYSGQRTFASMTFNLNRVIQETVEIMKSIVSPNAYIELDLSDEELMIHGDVGQIEQVVLNLLTNASEAIQNQAESGRIAIRTGVTQLAKNEFSEYYFCENGAPGKFVYFEVEDNGNGMDIDCQSKMFDPFFTTKFTGRGLGLAGVSGIIRGHQGGLRVNSIIDQGSCFRVILPLTAEASTDADDEGSGENILPVEAGSILVIDDDSAVCNVVNRVLKRYGFSVLTAFSGSEGVELYQKHRDEISAVLLDMTMPGLSGVETFELLRKKGIDIPVILTSGLSETDISEQMQGSEIVHFLKKPYKPQKLVNVISKSLIRQQIQDDATS</sequence>
<dbReference type="Gene3D" id="3.30.450.20">
    <property type="entry name" value="PAS domain"/>
    <property type="match status" value="3"/>
</dbReference>
<keyword evidence="4" id="KW-0808">Transferase</keyword>
<evidence type="ECO:0000256" key="6">
    <source>
        <dbReference type="PROSITE-ProRule" id="PRU00169"/>
    </source>
</evidence>
<dbReference type="CDD" id="cd00156">
    <property type="entry name" value="REC"/>
    <property type="match status" value="1"/>
</dbReference>
<proteinExistence type="predicted"/>
<dbReference type="Proteomes" id="UP000322887">
    <property type="component" value="Chromosome"/>
</dbReference>
<dbReference type="SUPFAM" id="SSF55785">
    <property type="entry name" value="PYP-like sensor domain (PAS domain)"/>
    <property type="match status" value="3"/>
</dbReference>
<dbReference type="InterPro" id="IPR011006">
    <property type="entry name" value="CheY-like_superfamily"/>
</dbReference>
<feature type="domain" description="PAC" evidence="9">
    <location>
        <begin position="677"/>
        <end position="729"/>
    </location>
</feature>
<dbReference type="NCBIfam" id="TIGR00229">
    <property type="entry name" value="sensory_box"/>
    <property type="match status" value="3"/>
</dbReference>
<feature type="domain" description="PAC" evidence="9">
    <location>
        <begin position="549"/>
        <end position="603"/>
    </location>
</feature>
<dbReference type="Gene3D" id="3.30.565.10">
    <property type="entry name" value="Histidine kinase-like ATPase, C-terminal domain"/>
    <property type="match status" value="1"/>
</dbReference>
<reference evidence="10 11" key="1">
    <citation type="submission" date="2019-08" db="EMBL/GenBank/DDBJ databases">
        <title>Deep-cultivation of Planctomycetes and their phenomic and genomic characterization uncovers novel biology.</title>
        <authorList>
            <person name="Wiegand S."/>
            <person name="Jogler M."/>
            <person name="Boedeker C."/>
            <person name="Pinto D."/>
            <person name="Vollmers J."/>
            <person name="Rivas-Marin E."/>
            <person name="Kohn T."/>
            <person name="Peeters S.H."/>
            <person name="Heuer A."/>
            <person name="Rast P."/>
            <person name="Oberbeckmann S."/>
            <person name="Bunk B."/>
            <person name="Jeske O."/>
            <person name="Meyerdierks A."/>
            <person name="Storesund J.E."/>
            <person name="Kallscheuer N."/>
            <person name="Luecker S."/>
            <person name="Lage O.M."/>
            <person name="Pohl T."/>
            <person name="Merkel B.J."/>
            <person name="Hornburger P."/>
            <person name="Mueller R.-W."/>
            <person name="Bruemmer F."/>
            <person name="Labrenz M."/>
            <person name="Spormann A.M."/>
            <person name="Op den Camp H."/>
            <person name="Overmann J."/>
            <person name="Amann R."/>
            <person name="Jetten M.S.M."/>
            <person name="Mascher T."/>
            <person name="Medema M.H."/>
            <person name="Devos D.P."/>
            <person name="Kaster A.-K."/>
            <person name="Ovreas L."/>
            <person name="Rohde M."/>
            <person name="Galperin M.Y."/>
            <person name="Jogler C."/>
        </authorList>
    </citation>
    <scope>NUCLEOTIDE SEQUENCE [LARGE SCALE GENOMIC DNA]</scope>
    <source>
        <strain evidence="10 11">DSM 8797</strain>
    </source>
</reference>
<gene>
    <name evidence="10" type="ORF">GmarT_35890</name>
</gene>
<dbReference type="Pfam" id="PF13426">
    <property type="entry name" value="PAS_9"/>
    <property type="match status" value="2"/>
</dbReference>
<dbReference type="InterPro" id="IPR003594">
    <property type="entry name" value="HATPase_dom"/>
</dbReference>
<evidence type="ECO:0000256" key="2">
    <source>
        <dbReference type="ARBA" id="ARBA00012438"/>
    </source>
</evidence>
<dbReference type="InterPro" id="IPR003661">
    <property type="entry name" value="HisK_dim/P_dom"/>
</dbReference>
<dbReference type="SMART" id="SM00448">
    <property type="entry name" value="REC"/>
    <property type="match status" value="1"/>
</dbReference>
<dbReference type="SMART" id="SM00387">
    <property type="entry name" value="HATPase_c"/>
    <property type="match status" value="1"/>
</dbReference>
<dbReference type="InterPro" id="IPR000700">
    <property type="entry name" value="PAS-assoc_C"/>
</dbReference>
<feature type="domain" description="Response regulatory" evidence="8">
    <location>
        <begin position="998"/>
        <end position="1114"/>
    </location>
</feature>
<dbReference type="SMART" id="SM00091">
    <property type="entry name" value="PAS"/>
    <property type="match status" value="4"/>
</dbReference>
<dbReference type="PANTHER" id="PTHR43304:SF1">
    <property type="entry name" value="PAC DOMAIN-CONTAINING PROTEIN"/>
    <property type="match status" value="1"/>
</dbReference>
<dbReference type="SUPFAM" id="SSF52172">
    <property type="entry name" value="CheY-like"/>
    <property type="match status" value="1"/>
</dbReference>
<dbReference type="SUPFAM" id="SSF55781">
    <property type="entry name" value="GAF domain-like"/>
    <property type="match status" value="1"/>
</dbReference>
<name>A0ABX5YQ73_9PLAN</name>
<dbReference type="CDD" id="cd00082">
    <property type="entry name" value="HisKA"/>
    <property type="match status" value="1"/>
</dbReference>
<feature type="modified residue" description="4-aspartylphosphate" evidence="6">
    <location>
        <position position="1049"/>
    </location>
</feature>
<evidence type="ECO:0000259" key="9">
    <source>
        <dbReference type="PROSITE" id="PS50113"/>
    </source>
</evidence>
<dbReference type="PROSITE" id="PS50109">
    <property type="entry name" value="HIS_KIN"/>
    <property type="match status" value="1"/>
</dbReference>
<evidence type="ECO:0000313" key="11">
    <source>
        <dbReference type="Proteomes" id="UP000322887"/>
    </source>
</evidence>
<evidence type="ECO:0000259" key="8">
    <source>
        <dbReference type="PROSITE" id="PS50110"/>
    </source>
</evidence>
<dbReference type="InterPro" id="IPR052162">
    <property type="entry name" value="Sensor_kinase/Photoreceptor"/>
</dbReference>
<dbReference type="Pfam" id="PF00072">
    <property type="entry name" value="Response_reg"/>
    <property type="match status" value="1"/>
</dbReference>
<dbReference type="EC" id="2.7.13.3" evidence="2"/>
<dbReference type="InterPro" id="IPR001789">
    <property type="entry name" value="Sig_transdc_resp-reg_receiver"/>
</dbReference>
<dbReference type="InterPro" id="IPR001610">
    <property type="entry name" value="PAC"/>
</dbReference>
<dbReference type="PRINTS" id="PR00344">
    <property type="entry name" value="BCTRLSENSOR"/>
</dbReference>
<dbReference type="InterPro" id="IPR000014">
    <property type="entry name" value="PAS"/>
</dbReference>
<accession>A0ABX5YQ73</accession>
<dbReference type="InterPro" id="IPR035965">
    <property type="entry name" value="PAS-like_dom_sf"/>
</dbReference>
<evidence type="ECO:0000259" key="7">
    <source>
        <dbReference type="PROSITE" id="PS50109"/>
    </source>
</evidence>
<dbReference type="SUPFAM" id="SSF55874">
    <property type="entry name" value="ATPase domain of HSP90 chaperone/DNA topoisomerase II/histidine kinase"/>
    <property type="match status" value="1"/>
</dbReference>
<feature type="domain" description="Histidine kinase" evidence="7">
    <location>
        <begin position="749"/>
        <end position="976"/>
    </location>
</feature>
<feature type="domain" description="PAC" evidence="9">
    <location>
        <begin position="429"/>
        <end position="482"/>
    </location>
</feature>
<organism evidence="10 11">
    <name type="scientific">Gimesia maris</name>
    <dbReference type="NCBI Taxonomy" id="122"/>
    <lineage>
        <taxon>Bacteria</taxon>
        <taxon>Pseudomonadati</taxon>
        <taxon>Planctomycetota</taxon>
        <taxon>Planctomycetia</taxon>
        <taxon>Planctomycetales</taxon>
        <taxon>Planctomycetaceae</taxon>
        <taxon>Gimesia</taxon>
    </lineage>
</organism>